<name>A0A0A8Z133_ARUDO</name>
<evidence type="ECO:0000313" key="1">
    <source>
        <dbReference type="EMBL" id="JAD33084.1"/>
    </source>
</evidence>
<protein>
    <submittedName>
        <fullName evidence="1">Uncharacterized protein</fullName>
    </submittedName>
</protein>
<proteinExistence type="predicted"/>
<reference evidence="1" key="1">
    <citation type="submission" date="2014-09" db="EMBL/GenBank/DDBJ databases">
        <authorList>
            <person name="Magalhaes I.L.F."/>
            <person name="Oliveira U."/>
            <person name="Santos F.R."/>
            <person name="Vidigal T.H.D.A."/>
            <person name="Brescovit A.D."/>
            <person name="Santos A.J."/>
        </authorList>
    </citation>
    <scope>NUCLEOTIDE SEQUENCE</scope>
    <source>
        <tissue evidence="1">Shoot tissue taken approximately 20 cm above the soil surface</tissue>
    </source>
</reference>
<sequence>MLTPARAPLEFCSS</sequence>
<dbReference type="EMBL" id="GBRH01264811">
    <property type="protein sequence ID" value="JAD33084.1"/>
    <property type="molecule type" value="Transcribed_RNA"/>
</dbReference>
<accession>A0A0A8Z133</accession>
<organism evidence="1">
    <name type="scientific">Arundo donax</name>
    <name type="common">Giant reed</name>
    <name type="synonym">Donax arundinaceus</name>
    <dbReference type="NCBI Taxonomy" id="35708"/>
    <lineage>
        <taxon>Eukaryota</taxon>
        <taxon>Viridiplantae</taxon>
        <taxon>Streptophyta</taxon>
        <taxon>Embryophyta</taxon>
        <taxon>Tracheophyta</taxon>
        <taxon>Spermatophyta</taxon>
        <taxon>Magnoliopsida</taxon>
        <taxon>Liliopsida</taxon>
        <taxon>Poales</taxon>
        <taxon>Poaceae</taxon>
        <taxon>PACMAD clade</taxon>
        <taxon>Arundinoideae</taxon>
        <taxon>Arundineae</taxon>
        <taxon>Arundo</taxon>
    </lineage>
</organism>
<reference evidence="1" key="2">
    <citation type="journal article" date="2015" name="Data Brief">
        <title>Shoot transcriptome of the giant reed, Arundo donax.</title>
        <authorList>
            <person name="Barrero R.A."/>
            <person name="Guerrero F.D."/>
            <person name="Moolhuijzen P."/>
            <person name="Goolsby J.A."/>
            <person name="Tidwell J."/>
            <person name="Bellgard S.E."/>
            <person name="Bellgard M.I."/>
        </authorList>
    </citation>
    <scope>NUCLEOTIDE SEQUENCE</scope>
    <source>
        <tissue evidence="1">Shoot tissue taken approximately 20 cm above the soil surface</tissue>
    </source>
</reference>